<reference evidence="1 4" key="2">
    <citation type="submission" date="2016-11" db="EMBL/GenBank/DDBJ databases">
        <title>Genomic analysis of Caldithrix abyssi and proposal of a novel bacterial phylum Caldithrichaeota.</title>
        <authorList>
            <person name="Kublanov I."/>
            <person name="Sigalova O."/>
            <person name="Gavrilov S."/>
            <person name="Lebedinsky A."/>
            <person name="Ivanova N."/>
            <person name="Daum C."/>
            <person name="Reddy T."/>
            <person name="Klenk H.P."/>
            <person name="Goker M."/>
            <person name="Reva O."/>
            <person name="Miroshnichenko M."/>
            <person name="Kyprides N."/>
            <person name="Woyke T."/>
            <person name="Gelfand M."/>
        </authorList>
    </citation>
    <scope>NUCLEOTIDE SEQUENCE [LARGE SCALE GENOMIC DNA]</scope>
    <source>
        <strain evidence="1 4">LF13</strain>
    </source>
</reference>
<dbReference type="EMBL" id="CM001402">
    <property type="protein sequence ID" value="EHO41069.1"/>
    <property type="molecule type" value="Genomic_DNA"/>
</dbReference>
<dbReference type="Pfam" id="PF15892">
    <property type="entry name" value="BNR_4"/>
    <property type="match status" value="1"/>
</dbReference>
<dbReference type="SUPFAM" id="SSF50939">
    <property type="entry name" value="Sialidases"/>
    <property type="match status" value="1"/>
</dbReference>
<dbReference type="EMBL" id="CP018099">
    <property type="protein sequence ID" value="APF20403.1"/>
    <property type="molecule type" value="Genomic_DNA"/>
</dbReference>
<reference evidence="2 3" key="1">
    <citation type="submission" date="2011-09" db="EMBL/GenBank/DDBJ databases">
        <title>The permanent draft genome of Caldithrix abyssi DSM 13497.</title>
        <authorList>
            <consortium name="US DOE Joint Genome Institute (JGI-PGF)"/>
            <person name="Lucas S."/>
            <person name="Han J."/>
            <person name="Lapidus A."/>
            <person name="Bruce D."/>
            <person name="Goodwin L."/>
            <person name="Pitluck S."/>
            <person name="Peters L."/>
            <person name="Kyrpides N."/>
            <person name="Mavromatis K."/>
            <person name="Ivanova N."/>
            <person name="Mikhailova N."/>
            <person name="Chertkov O."/>
            <person name="Detter J.C."/>
            <person name="Tapia R."/>
            <person name="Han C."/>
            <person name="Land M."/>
            <person name="Hauser L."/>
            <person name="Markowitz V."/>
            <person name="Cheng J.-F."/>
            <person name="Hugenholtz P."/>
            <person name="Woyke T."/>
            <person name="Wu D."/>
            <person name="Spring S."/>
            <person name="Brambilla E."/>
            <person name="Klenk H.-P."/>
            <person name="Eisen J.A."/>
        </authorList>
    </citation>
    <scope>NUCLEOTIDE SEQUENCE [LARGE SCALE GENOMIC DNA]</scope>
    <source>
        <strain evidence="2 3">DSM 13497</strain>
    </source>
</reference>
<dbReference type="OrthoDB" id="3493799at2"/>
<dbReference type="InterPro" id="IPR036278">
    <property type="entry name" value="Sialidase_sf"/>
</dbReference>
<evidence type="ECO:0000313" key="2">
    <source>
        <dbReference type="EMBL" id="EHO41069.1"/>
    </source>
</evidence>
<evidence type="ECO:0000313" key="4">
    <source>
        <dbReference type="Proteomes" id="UP000183868"/>
    </source>
</evidence>
<keyword evidence="3" id="KW-1185">Reference proteome</keyword>
<evidence type="ECO:0000313" key="3">
    <source>
        <dbReference type="Proteomes" id="UP000004671"/>
    </source>
</evidence>
<dbReference type="Proteomes" id="UP000004671">
    <property type="component" value="Chromosome"/>
</dbReference>
<gene>
    <name evidence="1" type="ORF">Cabys_3657</name>
    <name evidence="2" type="ORF">Calab_1448</name>
</gene>
<sequence>MSRRDLSRIKRRLYRVLFRDPQKFSEPTDPRIDFDTWLATFSELGYCEAGGISSKIEPVGNVLLDNGKNKSYGFKGTLSGTIIQTEISDFETFAAIENVEIDFLLYDEKSGFAIFFPKALVDFKEEAKGGEIEKVAFEYQGENLASKESFRIRFNAQTGAGGIPLWFDSNVQNFSDMFTGIGSPVQSTHFYHQPEAYYFKGSSERIYFAFITDSDNPNTNITTCYVAALNLSDLSLIGPVDVGPSKVYAEQHHQPAIIVADDGHILVAYDQLNDAETGHNGGIRIMRSNNPEDISNGFTQIKVLEGEGSYPYLFKKNGILYCGFRERDSLSLIPRWVRWAKSTDHGQTWESAFRIMDVGGGDNIWAYGTRPWGKENDWLYILMMPEDRSLSNPTGRYVLYVLKTRDGETFYNMDESFKKDVKTNGYLTKAELDTYFEMERVTHPVRVYHQGGYVTRSNELILMTRIIFEDSSSKYYLQWFDGKHWVKREIDNKLNVAWAYFPHIIIAHDMNNIDLILRKDDDKTLHRFRTTDRGLTWTYKGQWPDLGWGTDSPIYPNPQSNIYDYNRLFYLLSIRPASGSIGKLYAYLWQGVE</sequence>
<evidence type="ECO:0000313" key="1">
    <source>
        <dbReference type="EMBL" id="APF20403.1"/>
    </source>
</evidence>
<organism evidence="2 3">
    <name type="scientific">Caldithrix abyssi DSM 13497</name>
    <dbReference type="NCBI Taxonomy" id="880073"/>
    <lineage>
        <taxon>Bacteria</taxon>
        <taxon>Pseudomonadati</taxon>
        <taxon>Calditrichota</taxon>
        <taxon>Calditrichia</taxon>
        <taxon>Calditrichales</taxon>
        <taxon>Calditrichaceae</taxon>
        <taxon>Caldithrix</taxon>
    </lineage>
</organism>
<dbReference type="HOGENOM" id="CLU_459827_0_0_0"/>
<dbReference type="eggNOG" id="ENOG502ZPYV">
    <property type="taxonomic scope" value="Bacteria"/>
</dbReference>
<proteinExistence type="predicted"/>
<dbReference type="RefSeq" id="WP_006928162.1">
    <property type="nucleotide sequence ID" value="NZ_CM001402.1"/>
</dbReference>
<dbReference type="InParanoid" id="H1XPU3"/>
<name>H1XPU3_CALAY</name>
<dbReference type="Proteomes" id="UP000183868">
    <property type="component" value="Chromosome"/>
</dbReference>
<dbReference type="AlphaFoldDB" id="H1XPU3"/>
<dbReference type="STRING" id="880073.Cabys_3657"/>
<protein>
    <submittedName>
        <fullName evidence="1">BNR repeat-containing family member</fullName>
    </submittedName>
</protein>
<accession>H1XPU3</accession>
<dbReference type="KEGG" id="caby:Cabys_3657"/>
<dbReference type="PaxDb" id="880073-Calab_1448"/>